<organism evidence="4 5">
    <name type="scientific">Limulus polyphemus</name>
    <name type="common">Atlantic horseshoe crab</name>
    <dbReference type="NCBI Taxonomy" id="6850"/>
    <lineage>
        <taxon>Eukaryota</taxon>
        <taxon>Metazoa</taxon>
        <taxon>Ecdysozoa</taxon>
        <taxon>Arthropoda</taxon>
        <taxon>Chelicerata</taxon>
        <taxon>Merostomata</taxon>
        <taxon>Xiphosura</taxon>
        <taxon>Limulidae</taxon>
        <taxon>Limulus</taxon>
    </lineage>
</organism>
<evidence type="ECO:0000256" key="1">
    <source>
        <dbReference type="SAM" id="MobiDB-lite"/>
    </source>
</evidence>
<evidence type="ECO:0000256" key="2">
    <source>
        <dbReference type="SAM" id="SignalP"/>
    </source>
</evidence>
<reference evidence="5" key="1">
    <citation type="submission" date="2025-08" db="UniProtKB">
        <authorList>
            <consortium name="RefSeq"/>
        </authorList>
    </citation>
    <scope>IDENTIFICATION</scope>
    <source>
        <tissue evidence="5">Muscle</tissue>
    </source>
</reference>
<dbReference type="PANTHER" id="PTHR22443:SF18">
    <property type="entry name" value="NON-SPECIFIC LETHAL 1, ISOFORM M"/>
    <property type="match status" value="1"/>
</dbReference>
<feature type="compositionally biased region" description="Basic and acidic residues" evidence="1">
    <location>
        <begin position="776"/>
        <end position="793"/>
    </location>
</feature>
<feature type="compositionally biased region" description="Polar residues" evidence="1">
    <location>
        <begin position="728"/>
        <end position="746"/>
    </location>
</feature>
<dbReference type="GeneID" id="106459135"/>
<sequence>MSRYMWSPVSVRLCCLAAMTPALTGAANKADTFNHVPLSPSRASNSSCSVSPGSLYSSRTDDIWNRISARENNWIESACSKGGGFYVAAKEQIIQNTDKLSLNSIQFSRNEPFSSSDGKGNIDVKFISLNSSNPKIRLETFPPSSAKNLILETTEGKQAGNFYNETNYLLQDNIETSLDYLASTNTEQFKNDLNNSECIAAVRPSVTENESEELVFERSYSDLSFPEQQLHPYRSKAPSAASLNKKVLRINHISLERRATRLLERVRKVQLGQVRRHLHEQLKVFVEYQQTAKNSQCKSRKTLTQITQKPNTGGGILKKNTKSLSASSLITQQSNFTRKKNNYGSAILNDRCDVRARHKLNQRFKHKSVVNNEIKKAVDSLITNLNYLESVADSDVTESSSGGESCDEVEDGDNLIKGCQTAYDRAFWRWSLNRAEVASHSLWLQAQISQLGYHISQYNDLYHQLRAKKSPVTLHTSLPNEFTPSKPVEEKLEKSIGSNELDLFRPVSRRNFGGECHVTVKKNNECAEAINNPTLTEKSSFPVNYKYSSTLSSRKSSSPISREVSSSNAFLTKPLSSSACSSSSYLPSSSTARPSHFYINKDPSKDASNTTIADHASRTVPLKSFRKRKLIRMSSLRFMDCKSITGLDASCDCCSYRQSEILPCILCCGSSHFNPRGVDFYMREQKRVAFFDRSFHPVLSSSEDIQKPIKLGISSCKRRQQKLCAKTKPSNAPKTNYWKNTSRTPLPTSPGRKHKNSAAQTLVVSTKYKRKSIRKNRQDQSISEKSRYEENLKKKGKRARKTLIGVTWKHSSTEQVRKTLNEFPRKVKASCSGALTAKCTKHIFFYLTASGEGSQIQESFKKRKLEKAFDIDSIVIPYSIASTTRVEKLQYKEILTPKWRITEDKLLHKERVFDRKHELQSRLTCEDEKEFEDTTDKTYIQRHEKYEKMEKSQSLEISKVSITDHSLLCKQNDNLTPFSSSTDWAVLSWMTSLGQHSVITSDTKPVKNPLLTSQIGKRKLSVRARKRRLGRPPKSNGSDVSPYPSRMFPLTEEEFLKMMKQSHLQQANKYDNLVILPAECPVLTRPGLEEKTDDSEWNMFPGGKLTRKSLVLRMS</sequence>
<dbReference type="Proteomes" id="UP000694941">
    <property type="component" value="Unplaced"/>
</dbReference>
<name>A0ABM1SCB9_LIMPO</name>
<dbReference type="PANTHER" id="PTHR22443">
    <property type="entry name" value="NON-SPECIFIC LETHAL 1, ISOFORM M"/>
    <property type="match status" value="1"/>
</dbReference>
<feature type="region of interest" description="Disordered" evidence="1">
    <location>
        <begin position="724"/>
        <end position="795"/>
    </location>
</feature>
<dbReference type="RefSeq" id="XP_022241274.1">
    <property type="nucleotide sequence ID" value="XM_022385566.1"/>
</dbReference>
<feature type="region of interest" description="Disordered" evidence="1">
    <location>
        <begin position="1024"/>
        <end position="1045"/>
    </location>
</feature>
<proteinExistence type="predicted"/>
<accession>A0ABM1SCB9</accession>
<feature type="signal peptide" evidence="2">
    <location>
        <begin position="1"/>
        <end position="26"/>
    </location>
</feature>
<gene>
    <name evidence="5" type="primary">LOC106459135</name>
</gene>
<dbReference type="InterPro" id="IPR026180">
    <property type="entry name" value="NSL1"/>
</dbReference>
<feature type="domain" description="PEHE" evidence="3">
    <location>
        <begin position="894"/>
        <end position="1043"/>
    </location>
</feature>
<evidence type="ECO:0000313" key="5">
    <source>
        <dbReference type="RefSeq" id="XP_022241274.1"/>
    </source>
</evidence>
<keyword evidence="2" id="KW-0732">Signal</keyword>
<feature type="chain" id="PRO_5045512628" evidence="2">
    <location>
        <begin position="27"/>
        <end position="1115"/>
    </location>
</feature>
<evidence type="ECO:0000313" key="4">
    <source>
        <dbReference type="Proteomes" id="UP000694941"/>
    </source>
</evidence>
<evidence type="ECO:0000259" key="3">
    <source>
        <dbReference type="SMART" id="SM01300"/>
    </source>
</evidence>
<dbReference type="SMART" id="SM01300">
    <property type="entry name" value="PEHE"/>
    <property type="match status" value="1"/>
</dbReference>
<dbReference type="InterPro" id="IPR029332">
    <property type="entry name" value="PEHE_dom"/>
</dbReference>
<protein>
    <submittedName>
        <fullName evidence="5">KAT8 regulatory NSL complex subunit 1-like</fullName>
    </submittedName>
</protein>
<keyword evidence="4" id="KW-1185">Reference proteome</keyword>